<dbReference type="InterPro" id="IPR051075">
    <property type="entry name" value="SCF_subunit_WD-repeat"/>
</dbReference>
<dbReference type="InterPro" id="IPR020472">
    <property type="entry name" value="WD40_PAC1"/>
</dbReference>
<dbReference type="InterPro" id="IPR019775">
    <property type="entry name" value="WD40_repeat_CS"/>
</dbReference>
<gene>
    <name evidence="7" type="ORF">CLCR_05930</name>
</gene>
<dbReference type="PANTHER" id="PTHR19872">
    <property type="entry name" value="UBIQUITIN LIGASE SPECIFICITY FACTOR/HREP PROTEIN"/>
    <property type="match status" value="1"/>
</dbReference>
<proteinExistence type="predicted"/>
<dbReference type="SMART" id="SM00320">
    <property type="entry name" value="WD40"/>
    <property type="match status" value="7"/>
</dbReference>
<feature type="repeat" description="WD" evidence="5">
    <location>
        <begin position="288"/>
        <end position="327"/>
    </location>
</feature>
<dbReference type="CDD" id="cd00200">
    <property type="entry name" value="WD40"/>
    <property type="match status" value="1"/>
</dbReference>
<dbReference type="PROSITE" id="PS00678">
    <property type="entry name" value="WD_REPEATS_1"/>
    <property type="match status" value="3"/>
</dbReference>
<dbReference type="VEuPathDB" id="FungiDB:G647_07359"/>
<dbReference type="Pfam" id="PF00400">
    <property type="entry name" value="WD40"/>
    <property type="match status" value="5"/>
</dbReference>
<dbReference type="InterPro" id="IPR036322">
    <property type="entry name" value="WD40_repeat_dom_sf"/>
</dbReference>
<reference evidence="8" key="1">
    <citation type="submission" date="2015-07" db="EMBL/GenBank/DDBJ databases">
        <authorList>
            <person name="Teixeira M.M."/>
            <person name="Souza R.C."/>
            <person name="Almeida L.G."/>
            <person name="Vicente V.A."/>
            <person name="de Hoog S."/>
            <person name="Bocca A.L."/>
            <person name="de Almeida S.R."/>
            <person name="Vasconcelos A.T."/>
            <person name="Felipe M.S."/>
        </authorList>
    </citation>
    <scope>NUCLEOTIDE SEQUENCE [LARGE SCALE GENOMIC DNA]</scope>
    <source>
        <strain evidence="8">KSF</strain>
    </source>
</reference>
<evidence type="ECO:0000256" key="4">
    <source>
        <dbReference type="ARBA" id="ARBA00022786"/>
    </source>
</evidence>
<feature type="repeat" description="WD" evidence="5">
    <location>
        <begin position="242"/>
        <end position="286"/>
    </location>
</feature>
<dbReference type="PROSITE" id="PS50294">
    <property type="entry name" value="WD_REPEATS_REGION"/>
    <property type="match status" value="3"/>
</dbReference>
<dbReference type="OrthoDB" id="190105at2759"/>
<evidence type="ECO:0000256" key="3">
    <source>
        <dbReference type="ARBA" id="ARBA00022737"/>
    </source>
</evidence>
<dbReference type="PRINTS" id="PR00320">
    <property type="entry name" value="GPROTEINBRPT"/>
</dbReference>
<dbReference type="InterPro" id="IPR001680">
    <property type="entry name" value="WD40_rpt"/>
</dbReference>
<dbReference type="Gene3D" id="2.130.10.10">
    <property type="entry name" value="YVTN repeat-like/Quinoprotein amine dehydrogenase"/>
    <property type="match status" value="2"/>
</dbReference>
<evidence type="ECO:0000256" key="6">
    <source>
        <dbReference type="SAM" id="MobiDB-lite"/>
    </source>
</evidence>
<comment type="caution">
    <text evidence="7">The sequence shown here is derived from an EMBL/GenBank/DDBJ whole genome shotgun (WGS) entry which is preliminary data.</text>
</comment>
<evidence type="ECO:0000256" key="5">
    <source>
        <dbReference type="PROSITE-ProRule" id="PRU00221"/>
    </source>
</evidence>
<organism evidence="7 8">
    <name type="scientific">Cladophialophora carrionii</name>
    <dbReference type="NCBI Taxonomy" id="86049"/>
    <lineage>
        <taxon>Eukaryota</taxon>
        <taxon>Fungi</taxon>
        <taxon>Dikarya</taxon>
        <taxon>Ascomycota</taxon>
        <taxon>Pezizomycotina</taxon>
        <taxon>Eurotiomycetes</taxon>
        <taxon>Chaetothyriomycetidae</taxon>
        <taxon>Chaetothyriales</taxon>
        <taxon>Herpotrichiellaceae</taxon>
        <taxon>Cladophialophora</taxon>
    </lineage>
</organism>
<feature type="compositionally biased region" description="Basic and acidic residues" evidence="6">
    <location>
        <begin position="1"/>
        <end position="10"/>
    </location>
</feature>
<comment type="pathway">
    <text evidence="1">Protein modification; protein ubiquitination.</text>
</comment>
<dbReference type="AlphaFoldDB" id="A0A1C1C8A4"/>
<accession>A0A1C1C8A4</accession>
<evidence type="ECO:0000313" key="8">
    <source>
        <dbReference type="Proteomes" id="UP000094526"/>
    </source>
</evidence>
<keyword evidence="4" id="KW-0833">Ubl conjugation pathway</keyword>
<evidence type="ECO:0000313" key="7">
    <source>
        <dbReference type="EMBL" id="OCT44689.1"/>
    </source>
</evidence>
<dbReference type="PROSITE" id="PS50082">
    <property type="entry name" value="WD_REPEATS_2"/>
    <property type="match status" value="5"/>
</dbReference>
<dbReference type="InterPro" id="IPR015943">
    <property type="entry name" value="WD40/YVTN_repeat-like_dom_sf"/>
</dbReference>
<dbReference type="VEuPathDB" id="FungiDB:CLCR_05930"/>
<dbReference type="STRING" id="86049.A0A1C1C8A4"/>
<dbReference type="PANTHER" id="PTHR19872:SF9">
    <property type="entry name" value="UBIQUITIN-BINDING SDF UBIQUITIN LIGASE COMPLEX SUBUNIT"/>
    <property type="match status" value="1"/>
</dbReference>
<sequence>MSSSRAELESVHTSAPAPAAAPTSEHDTDKHIRHKLSSSGVVVIRVSVSEKYIVLSLDDKTIHVFSAAGEPIVVFRDYPQNAWSLALRDDVLLSGEIGGGIRCWDLAEQRHLVRSLTGHTETVRALGFADDATTAVSASRDALLKIWDLGTGSCQGTLSGHGDSILDLAVVGEYAVSASKDGTAKMWSLRGLRNVSTLSGHTGPVYRVICHSDGILERVFTGSMDHDVRIWDLSTGRPLAVLKGHESLVTQICVSGCGVDGSVVVTGGADGNIIIWSWQDHSILHVISKAHDGVVTSLDARDGHILSGGSDGTVKMWDSRTGKLQRHLGINTEAVWNVSLGRGASQSHAAIVASAQRSSYPVGESHDAVLDVSEP</sequence>
<dbReference type="eggNOG" id="KOG0274">
    <property type="taxonomic scope" value="Eukaryota"/>
</dbReference>
<evidence type="ECO:0000256" key="2">
    <source>
        <dbReference type="ARBA" id="ARBA00022574"/>
    </source>
</evidence>
<feature type="repeat" description="WD" evidence="5">
    <location>
        <begin position="198"/>
        <end position="241"/>
    </location>
</feature>
<protein>
    <submittedName>
        <fullName evidence="7">Uncharacterized protein</fullName>
    </submittedName>
</protein>
<dbReference type="Proteomes" id="UP000094526">
    <property type="component" value="Unassembled WGS sequence"/>
</dbReference>
<keyword evidence="3" id="KW-0677">Repeat</keyword>
<dbReference type="EMBL" id="LGRB01000020">
    <property type="protein sequence ID" value="OCT44689.1"/>
    <property type="molecule type" value="Genomic_DNA"/>
</dbReference>
<feature type="repeat" description="WD" evidence="5">
    <location>
        <begin position="158"/>
        <end position="197"/>
    </location>
</feature>
<keyword evidence="8" id="KW-1185">Reference proteome</keyword>
<dbReference type="SUPFAM" id="SSF50978">
    <property type="entry name" value="WD40 repeat-like"/>
    <property type="match status" value="1"/>
</dbReference>
<evidence type="ECO:0000256" key="1">
    <source>
        <dbReference type="ARBA" id="ARBA00004906"/>
    </source>
</evidence>
<feature type="repeat" description="WD" evidence="5">
    <location>
        <begin position="116"/>
        <end position="157"/>
    </location>
</feature>
<keyword evidence="2 5" id="KW-0853">WD repeat</keyword>
<name>A0A1C1C8A4_9EURO</name>
<feature type="region of interest" description="Disordered" evidence="6">
    <location>
        <begin position="1"/>
        <end position="31"/>
    </location>
</feature>